<accession>A0A9D1AHQ0</accession>
<comment type="caution">
    <text evidence="3">The sequence shown here is derived from an EMBL/GenBank/DDBJ whole genome shotgun (WGS) entry which is preliminary data.</text>
</comment>
<dbReference type="Pfam" id="PF16146">
    <property type="entry name" value="DUF4854"/>
    <property type="match status" value="1"/>
</dbReference>
<dbReference type="PROSITE" id="PS51257">
    <property type="entry name" value="PROKAR_LIPOPROTEIN"/>
    <property type="match status" value="1"/>
</dbReference>
<feature type="chain" id="PRO_5038350132" evidence="2">
    <location>
        <begin position="26"/>
        <end position="162"/>
    </location>
</feature>
<sequence>MMKRFQSILAAALAGCLLMAFTACSSGNNGGTATNPPTGVNTSEASETKKDSITAKLEAIAEGEEGQALISSMENASNDTATGSLEVEGNTLVVICTYQIDIPEETMDAVCDALDSGLESMESTFQPLVSQLSDQLGDEVKIRVEYHTMDGDMLSSYTYTAD</sequence>
<dbReference type="InterPro" id="IPR032327">
    <property type="entry name" value="DUF4854"/>
</dbReference>
<reference evidence="3" key="2">
    <citation type="journal article" date="2021" name="PeerJ">
        <title>Extensive microbial diversity within the chicken gut microbiome revealed by metagenomics and culture.</title>
        <authorList>
            <person name="Gilroy R."/>
            <person name="Ravi A."/>
            <person name="Getino M."/>
            <person name="Pursley I."/>
            <person name="Horton D.L."/>
            <person name="Alikhan N.F."/>
            <person name="Baker D."/>
            <person name="Gharbi K."/>
            <person name="Hall N."/>
            <person name="Watson M."/>
            <person name="Adriaenssens E.M."/>
            <person name="Foster-Nyarko E."/>
            <person name="Jarju S."/>
            <person name="Secka A."/>
            <person name="Antonio M."/>
            <person name="Oren A."/>
            <person name="Chaudhuri R.R."/>
            <person name="La Ragione R."/>
            <person name="Hildebrand F."/>
            <person name="Pallen M.J."/>
        </authorList>
    </citation>
    <scope>NUCLEOTIDE SEQUENCE</scope>
    <source>
        <strain evidence="3">CHK184-25365</strain>
    </source>
</reference>
<organism evidence="3 4">
    <name type="scientific">Candidatus Egerieicola pullicola</name>
    <dbReference type="NCBI Taxonomy" id="2840775"/>
    <lineage>
        <taxon>Bacteria</taxon>
        <taxon>Bacillati</taxon>
        <taxon>Bacillota</taxon>
        <taxon>Clostridia</taxon>
        <taxon>Eubacteriales</taxon>
        <taxon>Oscillospiraceae</taxon>
        <taxon>Oscillospiraceae incertae sedis</taxon>
        <taxon>Candidatus Egerieicola</taxon>
    </lineage>
</organism>
<evidence type="ECO:0000256" key="2">
    <source>
        <dbReference type="SAM" id="SignalP"/>
    </source>
</evidence>
<dbReference type="AlphaFoldDB" id="A0A9D1AHQ0"/>
<proteinExistence type="predicted"/>
<feature type="compositionally biased region" description="Polar residues" evidence="1">
    <location>
        <begin position="30"/>
        <end position="45"/>
    </location>
</feature>
<feature type="region of interest" description="Disordered" evidence="1">
    <location>
        <begin position="30"/>
        <end position="49"/>
    </location>
</feature>
<dbReference type="Proteomes" id="UP000886749">
    <property type="component" value="Unassembled WGS sequence"/>
</dbReference>
<evidence type="ECO:0000313" key="4">
    <source>
        <dbReference type="Proteomes" id="UP000886749"/>
    </source>
</evidence>
<reference evidence="3" key="1">
    <citation type="submission" date="2020-10" db="EMBL/GenBank/DDBJ databases">
        <authorList>
            <person name="Gilroy R."/>
        </authorList>
    </citation>
    <scope>NUCLEOTIDE SEQUENCE</scope>
    <source>
        <strain evidence="3">CHK184-25365</strain>
    </source>
</reference>
<evidence type="ECO:0000256" key="1">
    <source>
        <dbReference type="SAM" id="MobiDB-lite"/>
    </source>
</evidence>
<feature type="signal peptide" evidence="2">
    <location>
        <begin position="1"/>
        <end position="25"/>
    </location>
</feature>
<protein>
    <submittedName>
        <fullName evidence="3">DUF4854 domain-containing protein</fullName>
    </submittedName>
</protein>
<name>A0A9D1AHQ0_9FIRM</name>
<keyword evidence="2" id="KW-0732">Signal</keyword>
<dbReference type="EMBL" id="DVGY01000009">
    <property type="protein sequence ID" value="HIR40270.1"/>
    <property type="molecule type" value="Genomic_DNA"/>
</dbReference>
<gene>
    <name evidence="3" type="ORF">IAB36_00365</name>
</gene>
<evidence type="ECO:0000313" key="3">
    <source>
        <dbReference type="EMBL" id="HIR40270.1"/>
    </source>
</evidence>